<accession>A0A0D0D7R7</accession>
<feature type="region of interest" description="Disordered" evidence="1">
    <location>
        <begin position="54"/>
        <end position="79"/>
    </location>
</feature>
<organism evidence="2 3">
    <name type="scientific">Paxillus rubicundulus Ve08.2h10</name>
    <dbReference type="NCBI Taxonomy" id="930991"/>
    <lineage>
        <taxon>Eukaryota</taxon>
        <taxon>Fungi</taxon>
        <taxon>Dikarya</taxon>
        <taxon>Basidiomycota</taxon>
        <taxon>Agaricomycotina</taxon>
        <taxon>Agaricomycetes</taxon>
        <taxon>Agaricomycetidae</taxon>
        <taxon>Boletales</taxon>
        <taxon>Paxilineae</taxon>
        <taxon>Paxillaceae</taxon>
        <taxon>Paxillus</taxon>
    </lineage>
</organism>
<dbReference type="Proteomes" id="UP000054538">
    <property type="component" value="Unassembled WGS sequence"/>
</dbReference>
<gene>
    <name evidence="2" type="ORF">PAXRUDRAFT_179466</name>
</gene>
<sequence length="112" mass="12507">MLITISDNDIPVTINAQPRHPITLSSMLTDTNNHATPELTSHQTITGTKCVVQNTPPSVDKNSELEHADNERGGKKVTDFTTDSYCPYSHYSVKWLWRAHEGPNTSTTNQKK</sequence>
<evidence type="ECO:0000313" key="2">
    <source>
        <dbReference type="EMBL" id="KIK73025.1"/>
    </source>
</evidence>
<dbReference type="OrthoDB" id="2679276at2759"/>
<reference evidence="3" key="2">
    <citation type="submission" date="2015-01" db="EMBL/GenBank/DDBJ databases">
        <title>Evolutionary Origins and Diversification of the Mycorrhizal Mutualists.</title>
        <authorList>
            <consortium name="DOE Joint Genome Institute"/>
            <consortium name="Mycorrhizal Genomics Consortium"/>
            <person name="Kohler A."/>
            <person name="Kuo A."/>
            <person name="Nagy L.G."/>
            <person name="Floudas D."/>
            <person name="Copeland A."/>
            <person name="Barry K.W."/>
            <person name="Cichocki N."/>
            <person name="Veneault-Fourrey C."/>
            <person name="LaButti K."/>
            <person name="Lindquist E.A."/>
            <person name="Lipzen A."/>
            <person name="Lundell T."/>
            <person name="Morin E."/>
            <person name="Murat C."/>
            <person name="Riley R."/>
            <person name="Ohm R."/>
            <person name="Sun H."/>
            <person name="Tunlid A."/>
            <person name="Henrissat B."/>
            <person name="Grigoriev I.V."/>
            <person name="Hibbett D.S."/>
            <person name="Martin F."/>
        </authorList>
    </citation>
    <scope>NUCLEOTIDE SEQUENCE [LARGE SCALE GENOMIC DNA]</scope>
    <source>
        <strain evidence="3">Ve08.2h10</strain>
    </source>
</reference>
<name>A0A0D0D7R7_9AGAM</name>
<protein>
    <submittedName>
        <fullName evidence="2">Uncharacterized protein</fullName>
    </submittedName>
</protein>
<dbReference type="AlphaFoldDB" id="A0A0D0D7R7"/>
<dbReference type="HOGENOM" id="CLU_116837_0_0_1"/>
<dbReference type="EMBL" id="KN830183">
    <property type="protein sequence ID" value="KIK73025.1"/>
    <property type="molecule type" value="Genomic_DNA"/>
</dbReference>
<reference evidence="2 3" key="1">
    <citation type="submission" date="2014-04" db="EMBL/GenBank/DDBJ databases">
        <authorList>
            <consortium name="DOE Joint Genome Institute"/>
            <person name="Kuo A."/>
            <person name="Kohler A."/>
            <person name="Jargeat P."/>
            <person name="Nagy L.G."/>
            <person name="Floudas D."/>
            <person name="Copeland A."/>
            <person name="Barry K.W."/>
            <person name="Cichocki N."/>
            <person name="Veneault-Fourrey C."/>
            <person name="LaButti K."/>
            <person name="Lindquist E.A."/>
            <person name="Lipzen A."/>
            <person name="Lundell T."/>
            <person name="Morin E."/>
            <person name="Murat C."/>
            <person name="Sun H."/>
            <person name="Tunlid A."/>
            <person name="Henrissat B."/>
            <person name="Grigoriev I.V."/>
            <person name="Hibbett D.S."/>
            <person name="Martin F."/>
            <person name="Nordberg H.P."/>
            <person name="Cantor M.N."/>
            <person name="Hua S.X."/>
        </authorList>
    </citation>
    <scope>NUCLEOTIDE SEQUENCE [LARGE SCALE GENOMIC DNA]</scope>
    <source>
        <strain evidence="2 3">Ve08.2h10</strain>
    </source>
</reference>
<proteinExistence type="predicted"/>
<evidence type="ECO:0000256" key="1">
    <source>
        <dbReference type="SAM" id="MobiDB-lite"/>
    </source>
</evidence>
<dbReference type="InParanoid" id="A0A0D0D7R7"/>
<evidence type="ECO:0000313" key="3">
    <source>
        <dbReference type="Proteomes" id="UP000054538"/>
    </source>
</evidence>
<keyword evidence="3" id="KW-1185">Reference proteome</keyword>
<feature type="compositionally biased region" description="Basic and acidic residues" evidence="1">
    <location>
        <begin position="61"/>
        <end position="78"/>
    </location>
</feature>